<evidence type="ECO:0000259" key="1">
    <source>
        <dbReference type="Pfam" id="PF06985"/>
    </source>
</evidence>
<dbReference type="EMBL" id="CM026430">
    <property type="protein sequence ID" value="KAG0561112.1"/>
    <property type="molecule type" value="Genomic_DNA"/>
</dbReference>
<dbReference type="Pfam" id="PF06985">
    <property type="entry name" value="HET"/>
    <property type="match status" value="1"/>
</dbReference>
<feature type="domain" description="Heterokaryon incompatibility" evidence="1">
    <location>
        <begin position="44"/>
        <end position="189"/>
    </location>
</feature>
<protein>
    <recommendedName>
        <fullName evidence="1">Heterokaryon incompatibility domain-containing protein</fullName>
    </recommendedName>
</protein>
<accession>A0A8T0GW14</accession>
<dbReference type="AlphaFoldDB" id="A0A8T0GW14"/>
<dbReference type="InterPro" id="IPR010730">
    <property type="entry name" value="HET"/>
</dbReference>
<dbReference type="Pfam" id="PF26639">
    <property type="entry name" value="Het-6_barrel"/>
    <property type="match status" value="1"/>
</dbReference>
<gene>
    <name evidence="2" type="ORF">KC19_9G038200</name>
</gene>
<sequence>MSLYDKSLDSNRQEIRLLSIVPGQEAEDIQCTLSVISLHDDPKYTALFYVWGDSNTRKQISVNRTSFDVTLNLESALRHIRMSDVQQTVWVDAVCINQNDVSERNQQVALMGDLYTQAAEVIIWLGIGNKYLDMLAEVISETGLPTPPSELPADNARLQEYAVELCKINVLFKIISQLPWWTRIWTVQECLLSVTDPIFQCGSKRFSWTAFFRIYWDLYQRLRRMKVLQFESHPDYQELLKAVGGDADAVVDFDSFLPLDSIGVLRRNLGSGTRLPLSECVAACLGRKATLAHDYIYGILGLVSMELRQEITTDYNMSYRDLYQDFVELILFDGTSDDFQFFTWITFDLSPDGQPSWIPDLSHQRSSRYSALFLASPQPWRSVGEVWISDDNELLLHRGVYLDVLDSVHPITIERNEWRASLSKLEKISKMPRNEAGQLEQNPPFPPQELINASRAFHCRHLFQAALQATLKDEVQINDTLSNYWWDVMMDENHEHFNMIRSIEGSLLRPELNGMSISTVIGRMLAYTHVACKGRSLVKSRGGLRGISVPHAEPGDVIVGLLGWHMLVILRPGKDFYTIVGGVYVGGLMDWNVLDRCYERGELTEATFRIR</sequence>
<reference evidence="2" key="1">
    <citation type="submission" date="2020-06" db="EMBL/GenBank/DDBJ databases">
        <title>WGS assembly of Ceratodon purpureus strain R40.</title>
        <authorList>
            <person name="Carey S.B."/>
            <person name="Jenkins J."/>
            <person name="Shu S."/>
            <person name="Lovell J.T."/>
            <person name="Sreedasyam A."/>
            <person name="Maumus F."/>
            <person name="Tiley G.P."/>
            <person name="Fernandez-Pozo N."/>
            <person name="Barry K."/>
            <person name="Chen C."/>
            <person name="Wang M."/>
            <person name="Lipzen A."/>
            <person name="Daum C."/>
            <person name="Saski C.A."/>
            <person name="Payton A.C."/>
            <person name="Mcbreen J.C."/>
            <person name="Conrad R.E."/>
            <person name="Kollar L.M."/>
            <person name="Olsson S."/>
            <person name="Huttunen S."/>
            <person name="Landis J.B."/>
            <person name="Wickett N.J."/>
            <person name="Johnson M.G."/>
            <person name="Rensing S.A."/>
            <person name="Grimwood J."/>
            <person name="Schmutz J."/>
            <person name="Mcdaniel S.F."/>
        </authorList>
    </citation>
    <scope>NUCLEOTIDE SEQUENCE</scope>
    <source>
        <strain evidence="2">R40</strain>
    </source>
</reference>
<evidence type="ECO:0000313" key="2">
    <source>
        <dbReference type="EMBL" id="KAG0561112.1"/>
    </source>
</evidence>
<dbReference type="InterPro" id="IPR052895">
    <property type="entry name" value="HetReg/Transcr_Mod"/>
</dbReference>
<comment type="caution">
    <text evidence="2">The sequence shown here is derived from an EMBL/GenBank/DDBJ whole genome shotgun (WGS) entry which is preliminary data.</text>
</comment>
<dbReference type="PANTHER" id="PTHR24148:SF82">
    <property type="entry name" value="HETEROKARYON INCOMPATIBILITY DOMAIN-CONTAINING PROTEIN"/>
    <property type="match status" value="1"/>
</dbReference>
<name>A0A8T0GW14_CERPU</name>
<proteinExistence type="predicted"/>
<organism evidence="2 3">
    <name type="scientific">Ceratodon purpureus</name>
    <name type="common">Fire moss</name>
    <name type="synonym">Dicranum purpureum</name>
    <dbReference type="NCBI Taxonomy" id="3225"/>
    <lineage>
        <taxon>Eukaryota</taxon>
        <taxon>Viridiplantae</taxon>
        <taxon>Streptophyta</taxon>
        <taxon>Embryophyta</taxon>
        <taxon>Bryophyta</taxon>
        <taxon>Bryophytina</taxon>
        <taxon>Bryopsida</taxon>
        <taxon>Dicranidae</taxon>
        <taxon>Pseudoditrichales</taxon>
        <taxon>Ditrichaceae</taxon>
        <taxon>Ceratodon</taxon>
    </lineage>
</organism>
<keyword evidence="3" id="KW-1185">Reference proteome</keyword>
<dbReference type="PANTHER" id="PTHR24148">
    <property type="entry name" value="ANKYRIN REPEAT DOMAIN-CONTAINING PROTEIN 39 HOMOLOG-RELATED"/>
    <property type="match status" value="1"/>
</dbReference>
<dbReference type="Proteomes" id="UP000822688">
    <property type="component" value="Chromosome 9"/>
</dbReference>
<evidence type="ECO:0000313" key="3">
    <source>
        <dbReference type="Proteomes" id="UP000822688"/>
    </source>
</evidence>